<reference evidence="1 2" key="1">
    <citation type="submission" date="2020-10" db="EMBL/GenBank/DDBJ databases">
        <title>Pygocentrus nattereri (red-bellied piranha) genome, fPygNat1, primary haplotype.</title>
        <authorList>
            <person name="Myers G."/>
            <person name="Meyer A."/>
            <person name="Karagic N."/>
            <person name="Pippel M."/>
            <person name="Winkler S."/>
            <person name="Tracey A."/>
            <person name="Wood J."/>
            <person name="Formenti G."/>
            <person name="Howe K."/>
            <person name="Fedrigo O."/>
            <person name="Jarvis E.D."/>
        </authorList>
    </citation>
    <scope>NUCLEOTIDE SEQUENCE [LARGE SCALE GENOMIC DNA]</scope>
</reference>
<dbReference type="Proteomes" id="UP001501920">
    <property type="component" value="Chromosome 14"/>
</dbReference>
<organism evidence="1 2">
    <name type="scientific">Pygocentrus nattereri</name>
    <name type="common">Red-bellied piranha</name>
    <dbReference type="NCBI Taxonomy" id="42514"/>
    <lineage>
        <taxon>Eukaryota</taxon>
        <taxon>Metazoa</taxon>
        <taxon>Chordata</taxon>
        <taxon>Craniata</taxon>
        <taxon>Vertebrata</taxon>
        <taxon>Euteleostomi</taxon>
        <taxon>Actinopterygii</taxon>
        <taxon>Neopterygii</taxon>
        <taxon>Teleostei</taxon>
        <taxon>Ostariophysi</taxon>
        <taxon>Characiformes</taxon>
        <taxon>Characoidei</taxon>
        <taxon>Pygocentrus</taxon>
    </lineage>
</organism>
<dbReference type="GeneTree" id="ENSGT01120000272706"/>
<dbReference type="AlphaFoldDB" id="A0AAR2LX54"/>
<proteinExistence type="predicted"/>
<sequence>MGKKGDLNDFERGMAVGARRAGLSISETAGLLGFSRTTISRVYRERSEKEKISSERQLCGRKCLVDVRGQRRMGRLVQDDRKATVTQITSEECFQLRVPRRIKAVLKAKGAPTLY</sequence>
<keyword evidence="2" id="KW-1185">Reference proteome</keyword>
<reference evidence="1" key="2">
    <citation type="submission" date="2025-08" db="UniProtKB">
        <authorList>
            <consortium name="Ensembl"/>
        </authorList>
    </citation>
    <scope>IDENTIFICATION</scope>
</reference>
<accession>A0AAR2LX54</accession>
<evidence type="ECO:0008006" key="3">
    <source>
        <dbReference type="Google" id="ProtNLM"/>
    </source>
</evidence>
<evidence type="ECO:0000313" key="1">
    <source>
        <dbReference type="Ensembl" id="ENSPNAP00000079242.1"/>
    </source>
</evidence>
<evidence type="ECO:0000313" key="2">
    <source>
        <dbReference type="Proteomes" id="UP001501920"/>
    </source>
</evidence>
<reference evidence="1" key="3">
    <citation type="submission" date="2025-09" db="UniProtKB">
        <authorList>
            <consortium name="Ensembl"/>
        </authorList>
    </citation>
    <scope>IDENTIFICATION</scope>
</reference>
<dbReference type="Ensembl" id="ENSPNAT00000083813.1">
    <property type="protein sequence ID" value="ENSPNAP00000079242.1"/>
    <property type="gene ID" value="ENSPNAG00000032589.1"/>
</dbReference>
<protein>
    <recommendedName>
        <fullName evidence="3">Tc3 transposase DNA binding domain-containing protein</fullName>
    </recommendedName>
</protein>
<name>A0AAR2LX54_PYGNA</name>